<evidence type="ECO:0000256" key="1">
    <source>
        <dbReference type="SAM" id="MobiDB-lite"/>
    </source>
</evidence>
<dbReference type="AlphaFoldDB" id="A0A418XUR6"/>
<dbReference type="Proteomes" id="UP000283734">
    <property type="component" value="Unassembled WGS sequence"/>
</dbReference>
<feature type="compositionally biased region" description="Low complexity" evidence="1">
    <location>
        <begin position="63"/>
        <end position="73"/>
    </location>
</feature>
<evidence type="ECO:0008006" key="5">
    <source>
        <dbReference type="Google" id="ProtNLM"/>
    </source>
</evidence>
<feature type="region of interest" description="Disordered" evidence="1">
    <location>
        <begin position="125"/>
        <end position="148"/>
    </location>
</feature>
<dbReference type="EMBL" id="QYYA01000005">
    <property type="protein sequence ID" value="RJG16446.1"/>
    <property type="molecule type" value="Genomic_DNA"/>
</dbReference>
<organism evidence="3 4">
    <name type="scientific">Alcanivorax profundi</name>
    <dbReference type="NCBI Taxonomy" id="2338368"/>
    <lineage>
        <taxon>Bacteria</taxon>
        <taxon>Pseudomonadati</taxon>
        <taxon>Pseudomonadota</taxon>
        <taxon>Gammaproteobacteria</taxon>
        <taxon>Oceanospirillales</taxon>
        <taxon>Alcanivoracaceae</taxon>
        <taxon>Alcanivorax</taxon>
    </lineage>
</organism>
<name>A0A418XUR6_9GAMM</name>
<gene>
    <name evidence="3" type="ORF">D4A39_14415</name>
</gene>
<protein>
    <recommendedName>
        <fullName evidence="5">CopL family metal-binding regulatory protein</fullName>
    </recommendedName>
</protein>
<comment type="caution">
    <text evidence="3">The sequence shown here is derived from an EMBL/GenBank/DDBJ whole genome shotgun (WGS) entry which is preliminary data.</text>
</comment>
<sequence>MPAMMLFLRCHTRTRALVALLVTALMLVTGNAVATAGSMAPGPHPPSGAMMMDHSTLTHCHHQASPASASPSEHSQHALHRPAPKDNHPHCEDGDTCQCLTLCQVSTALLLHLPASQEPPALRFDSATAPKEFPGIHRLPLRPPSRKV</sequence>
<evidence type="ECO:0000256" key="2">
    <source>
        <dbReference type="SAM" id="SignalP"/>
    </source>
</evidence>
<feature type="region of interest" description="Disordered" evidence="1">
    <location>
        <begin position="60"/>
        <end position="90"/>
    </location>
</feature>
<keyword evidence="4" id="KW-1185">Reference proteome</keyword>
<evidence type="ECO:0000313" key="4">
    <source>
        <dbReference type="Proteomes" id="UP000283734"/>
    </source>
</evidence>
<feature type="signal peptide" evidence="2">
    <location>
        <begin position="1"/>
        <end position="34"/>
    </location>
</feature>
<dbReference type="RefSeq" id="WP_119918462.1">
    <property type="nucleotide sequence ID" value="NZ_QYYA01000005.1"/>
</dbReference>
<evidence type="ECO:0000313" key="3">
    <source>
        <dbReference type="EMBL" id="RJG16446.1"/>
    </source>
</evidence>
<proteinExistence type="predicted"/>
<dbReference type="OrthoDB" id="6079556at2"/>
<keyword evidence="2" id="KW-0732">Signal</keyword>
<reference evidence="3 4" key="1">
    <citation type="submission" date="2018-09" db="EMBL/GenBank/DDBJ databases">
        <title>Alcanivorax profundi sp. nov., isolated from 1000 m-depth seawater of the Mariana Trench.</title>
        <authorList>
            <person name="Liu J."/>
        </authorList>
    </citation>
    <scope>NUCLEOTIDE SEQUENCE [LARGE SCALE GENOMIC DNA]</scope>
    <source>
        <strain evidence="3 4">MTEO17</strain>
    </source>
</reference>
<accession>A0A418XUR6</accession>
<feature type="chain" id="PRO_5019294276" description="CopL family metal-binding regulatory protein" evidence="2">
    <location>
        <begin position="35"/>
        <end position="148"/>
    </location>
</feature>